<feature type="region of interest" description="Disordered" evidence="1">
    <location>
        <begin position="169"/>
        <end position="188"/>
    </location>
</feature>
<dbReference type="InterPro" id="IPR036390">
    <property type="entry name" value="WH_DNA-bd_sf"/>
</dbReference>
<proteinExistence type="predicted"/>
<dbReference type="AlphaFoldDB" id="A0A0M6Y6W8"/>
<dbReference type="Gene3D" id="1.10.10.10">
    <property type="entry name" value="Winged helix-like DNA-binding domain superfamily/Winged helix DNA-binding domain"/>
    <property type="match status" value="1"/>
</dbReference>
<organism evidence="3 4">
    <name type="scientific">Roseibium aggregatum</name>
    <dbReference type="NCBI Taxonomy" id="187304"/>
    <lineage>
        <taxon>Bacteria</taxon>
        <taxon>Pseudomonadati</taxon>
        <taxon>Pseudomonadota</taxon>
        <taxon>Alphaproteobacteria</taxon>
        <taxon>Hyphomicrobiales</taxon>
        <taxon>Stappiaceae</taxon>
        <taxon>Roseibium</taxon>
    </lineage>
</organism>
<dbReference type="Proteomes" id="UP000048926">
    <property type="component" value="Unassembled WGS sequence"/>
</dbReference>
<dbReference type="FunFam" id="1.10.10.10:FF:000611">
    <property type="entry name" value="Transcriptional repressor of nicotinamide riboside utilization NrtR"/>
    <property type="match status" value="1"/>
</dbReference>
<dbReference type="InterPro" id="IPR011213">
    <property type="entry name" value="NMN_biosyn"/>
</dbReference>
<accession>A0A0M6Y6W8</accession>
<dbReference type="InterPro" id="IPR036388">
    <property type="entry name" value="WH-like_DNA-bd_sf"/>
</dbReference>
<evidence type="ECO:0000313" key="3">
    <source>
        <dbReference type="EMBL" id="CTQ45037.1"/>
    </source>
</evidence>
<evidence type="ECO:0000259" key="2">
    <source>
        <dbReference type="Pfam" id="PF21906"/>
    </source>
</evidence>
<dbReference type="EMBL" id="CXST01000002">
    <property type="protein sequence ID" value="CTQ45037.1"/>
    <property type="molecule type" value="Genomic_DNA"/>
</dbReference>
<keyword evidence="4" id="KW-1185">Reference proteome</keyword>
<dbReference type="PIRSF" id="PIRSF019423">
    <property type="entry name" value="NMN_biosyn"/>
    <property type="match status" value="1"/>
</dbReference>
<dbReference type="InterPro" id="IPR015797">
    <property type="entry name" value="NUDIX_hydrolase-like_dom_sf"/>
</dbReference>
<dbReference type="OrthoDB" id="9786141at2"/>
<dbReference type="InterPro" id="IPR054105">
    <property type="entry name" value="WHD_NrtR"/>
</dbReference>
<protein>
    <recommendedName>
        <fullName evidence="2">NrtR DNA-binding winged helix domain-containing protein</fullName>
    </recommendedName>
</protein>
<dbReference type="SUPFAM" id="SSF55811">
    <property type="entry name" value="Nudix"/>
    <property type="match status" value="1"/>
</dbReference>
<dbReference type="SUPFAM" id="SSF46785">
    <property type="entry name" value="Winged helix' DNA-binding domain"/>
    <property type="match status" value="1"/>
</dbReference>
<evidence type="ECO:0000313" key="4">
    <source>
        <dbReference type="Proteomes" id="UP000048926"/>
    </source>
</evidence>
<feature type="compositionally biased region" description="Polar residues" evidence="1">
    <location>
        <begin position="35"/>
        <end position="50"/>
    </location>
</feature>
<sequence>MPHRQANIEIGLNAVIVSVAGGLPQIVHVNDAKEASTQTGQQTGAESGTNAPGEATLDSLPFGPFDPIRHRTFEIGLRSWVENQTALRLGYVEQLYTFGDRGRHRVFGDEGPHVVSVGYLALTRQTPDSESMLLRHDSAWRSWYDYFPWEDWRTGRPDVLDRDILPALDAWSSEPPPSGEPPKPLGRQERVRLAFGTGGTSWDEERALERFELLYEAGLVEEARTDGRPAALRRSNLPFLGASMRFDHRRVLATAISRLRGKLKYRPVIFELMPETFTLTELQTSVEAISGRHLHKQNFRRLVENADLVEPTGATSTATGGRPAALFRFRHQLLSERPAPGLRVGGR</sequence>
<dbReference type="Gene3D" id="3.90.79.10">
    <property type="entry name" value="Nucleoside Triphosphate Pyrophosphohydrolase"/>
    <property type="match status" value="1"/>
</dbReference>
<dbReference type="Pfam" id="PF21906">
    <property type="entry name" value="WHD_NrtR"/>
    <property type="match status" value="1"/>
</dbReference>
<name>A0A0M6Y6W8_9HYPH</name>
<dbReference type="STRING" id="187304.B0E33_05920"/>
<feature type="domain" description="NrtR DNA-binding winged helix" evidence="2">
    <location>
        <begin position="269"/>
        <end position="329"/>
    </location>
</feature>
<gene>
    <name evidence="3" type="ORF">LAL4801_03484</name>
</gene>
<evidence type="ECO:0000256" key="1">
    <source>
        <dbReference type="SAM" id="MobiDB-lite"/>
    </source>
</evidence>
<reference evidence="4" key="1">
    <citation type="submission" date="2015-07" db="EMBL/GenBank/DDBJ databases">
        <authorList>
            <person name="Rodrigo-Torres Lidia"/>
            <person name="Arahal R.David."/>
        </authorList>
    </citation>
    <scope>NUCLEOTIDE SEQUENCE [LARGE SCALE GENOMIC DNA]</scope>
    <source>
        <strain evidence="4">CECT 4801</strain>
    </source>
</reference>
<dbReference type="RefSeq" id="WP_055657931.1">
    <property type="nucleotide sequence ID" value="NZ_CXST01000002.1"/>
</dbReference>
<feature type="compositionally biased region" description="Pro residues" evidence="1">
    <location>
        <begin position="174"/>
        <end position="184"/>
    </location>
</feature>
<feature type="region of interest" description="Disordered" evidence="1">
    <location>
        <begin position="34"/>
        <end position="55"/>
    </location>
</feature>